<evidence type="ECO:0000313" key="2">
    <source>
        <dbReference type="Proteomes" id="UP000294480"/>
    </source>
</evidence>
<gene>
    <name evidence="1" type="ORF">DFR44_101143</name>
</gene>
<sequence length="59" mass="7169">MARYESDITLFLKNLKNTEPKLEQEQRQGRARLWDKPQDLRLQREFKEASVAQKPYVYN</sequence>
<evidence type="ECO:0000313" key="1">
    <source>
        <dbReference type="EMBL" id="TDR33093.1"/>
    </source>
</evidence>
<keyword evidence="2" id="KW-1185">Reference proteome</keyword>
<accession>A0A4R6YBS2</accession>
<name>A0A4R6YBS2_9BURK</name>
<dbReference type="Pfam" id="PF11943">
    <property type="entry name" value="DUF3460"/>
    <property type="match status" value="1"/>
</dbReference>
<dbReference type="InterPro" id="IPR021853">
    <property type="entry name" value="DUF3460"/>
</dbReference>
<dbReference type="OrthoDB" id="5296692at2"/>
<dbReference type="Proteomes" id="UP000294480">
    <property type="component" value="Unassembled WGS sequence"/>
</dbReference>
<comment type="caution">
    <text evidence="1">The sequence shown here is derived from an EMBL/GenBank/DDBJ whole genome shotgun (WGS) entry which is preliminary data.</text>
</comment>
<dbReference type="AlphaFoldDB" id="A0A4R6YBS2"/>
<protein>
    <submittedName>
        <fullName evidence="1">Uncharacterized protein DUF3460</fullName>
    </submittedName>
</protein>
<proteinExistence type="predicted"/>
<dbReference type="RefSeq" id="WP_133618780.1">
    <property type="nucleotide sequence ID" value="NZ_SNZE01000001.1"/>
</dbReference>
<dbReference type="EMBL" id="SNZE01000001">
    <property type="protein sequence ID" value="TDR33093.1"/>
    <property type="molecule type" value="Genomic_DNA"/>
</dbReference>
<organism evidence="1 2">
    <name type="scientific">Hydromonas duriensis</name>
    <dbReference type="NCBI Taxonomy" id="1527608"/>
    <lineage>
        <taxon>Bacteria</taxon>
        <taxon>Pseudomonadati</taxon>
        <taxon>Pseudomonadota</taxon>
        <taxon>Betaproteobacteria</taxon>
        <taxon>Burkholderiales</taxon>
        <taxon>Burkholderiaceae</taxon>
        <taxon>Hydromonas</taxon>
    </lineage>
</organism>
<reference evidence="1 2" key="1">
    <citation type="submission" date="2019-03" db="EMBL/GenBank/DDBJ databases">
        <title>Genomic Encyclopedia of Type Strains, Phase IV (KMG-IV): sequencing the most valuable type-strain genomes for metagenomic binning, comparative biology and taxonomic classification.</title>
        <authorList>
            <person name="Goeker M."/>
        </authorList>
    </citation>
    <scope>NUCLEOTIDE SEQUENCE [LARGE SCALE GENOMIC DNA]</scope>
    <source>
        <strain evidence="1 2">DSM 102852</strain>
    </source>
</reference>